<dbReference type="EMBL" id="JACCFY010000001">
    <property type="protein sequence ID" value="NYJ77567.1"/>
    <property type="molecule type" value="Genomic_DNA"/>
</dbReference>
<feature type="domain" description="Response regulatory" evidence="4">
    <location>
        <begin position="15"/>
        <end position="131"/>
    </location>
</feature>
<dbReference type="SUPFAM" id="SSF52172">
    <property type="entry name" value="CheY-like"/>
    <property type="match status" value="1"/>
</dbReference>
<dbReference type="SMART" id="SM00448">
    <property type="entry name" value="REC"/>
    <property type="match status" value="1"/>
</dbReference>
<sequence length="212" mass="23277">MSNADRPTSAQRPIRIVLADDEALLRKALSSLLPLEGDITVVAEAEDGAAAVEAVIRHEPDLLVIDLEMPGTDGLDALAELQHRRPEQTVLMLTRHARPGVLRRALKLGVRGFISKAAEPAHIAEVISALNQGRRWIDPDVSALAVVDDCPLTDREIDVLRETSQGYSVADISGRIHLAEGTVRNYLSAAMQKTQSKSRHDAARYARERDWL</sequence>
<keyword evidence="1" id="KW-0238">DNA-binding</keyword>
<protein>
    <submittedName>
        <fullName evidence="5">Two-component system response regulator DesR</fullName>
    </submittedName>
</protein>
<evidence type="ECO:0000313" key="5">
    <source>
        <dbReference type="EMBL" id="NYJ77567.1"/>
    </source>
</evidence>
<dbReference type="InterPro" id="IPR016032">
    <property type="entry name" value="Sig_transdc_resp-reg_C-effctor"/>
</dbReference>
<dbReference type="InterPro" id="IPR001789">
    <property type="entry name" value="Sig_transdc_resp-reg_receiver"/>
</dbReference>
<dbReference type="SUPFAM" id="SSF46894">
    <property type="entry name" value="C-terminal effector domain of the bipartite response regulators"/>
    <property type="match status" value="1"/>
</dbReference>
<dbReference type="PROSITE" id="PS50043">
    <property type="entry name" value="HTH_LUXR_2"/>
    <property type="match status" value="1"/>
</dbReference>
<proteinExistence type="predicted"/>
<evidence type="ECO:0000313" key="6">
    <source>
        <dbReference type="Proteomes" id="UP000535437"/>
    </source>
</evidence>
<gene>
    <name evidence="5" type="ORF">HNR09_000978</name>
</gene>
<dbReference type="Pfam" id="PF00196">
    <property type="entry name" value="GerE"/>
    <property type="match status" value="1"/>
</dbReference>
<dbReference type="GO" id="GO:0003677">
    <property type="term" value="F:DNA binding"/>
    <property type="evidence" value="ECO:0007669"/>
    <property type="project" value="UniProtKB-KW"/>
</dbReference>
<evidence type="ECO:0000259" key="3">
    <source>
        <dbReference type="PROSITE" id="PS50043"/>
    </source>
</evidence>
<dbReference type="AlphaFoldDB" id="A0A7Z0GK96"/>
<keyword evidence="6" id="KW-1185">Reference proteome</keyword>
<reference evidence="5 6" key="1">
    <citation type="submission" date="2020-07" db="EMBL/GenBank/DDBJ databases">
        <title>Sequencing the genomes of 1000 actinobacteria strains.</title>
        <authorList>
            <person name="Klenk H.-P."/>
        </authorList>
    </citation>
    <scope>NUCLEOTIDE SEQUENCE [LARGE SCALE GENOMIC DNA]</scope>
    <source>
        <strain evidence="5 6">DSM 15475</strain>
    </source>
</reference>
<dbReference type="InterPro" id="IPR000792">
    <property type="entry name" value="Tscrpt_reg_LuxR_C"/>
</dbReference>
<evidence type="ECO:0000259" key="4">
    <source>
        <dbReference type="PROSITE" id="PS50110"/>
    </source>
</evidence>
<dbReference type="RefSeq" id="WP_179541033.1">
    <property type="nucleotide sequence ID" value="NZ_BAAALL010000004.1"/>
</dbReference>
<dbReference type="PANTHER" id="PTHR43214">
    <property type="entry name" value="TWO-COMPONENT RESPONSE REGULATOR"/>
    <property type="match status" value="1"/>
</dbReference>
<comment type="caution">
    <text evidence="5">The sequence shown here is derived from an EMBL/GenBank/DDBJ whole genome shotgun (WGS) entry which is preliminary data.</text>
</comment>
<dbReference type="Proteomes" id="UP000535437">
    <property type="component" value="Unassembled WGS sequence"/>
</dbReference>
<dbReference type="PROSITE" id="PS00622">
    <property type="entry name" value="HTH_LUXR_1"/>
    <property type="match status" value="1"/>
</dbReference>
<dbReference type="InterPro" id="IPR039420">
    <property type="entry name" value="WalR-like"/>
</dbReference>
<dbReference type="GO" id="GO:0000160">
    <property type="term" value="P:phosphorelay signal transduction system"/>
    <property type="evidence" value="ECO:0007669"/>
    <property type="project" value="InterPro"/>
</dbReference>
<evidence type="ECO:0000256" key="1">
    <source>
        <dbReference type="ARBA" id="ARBA00023125"/>
    </source>
</evidence>
<dbReference type="SMART" id="SM00421">
    <property type="entry name" value="HTH_LUXR"/>
    <property type="match status" value="1"/>
</dbReference>
<dbReference type="PANTHER" id="PTHR43214:SF42">
    <property type="entry name" value="TRANSCRIPTIONAL REGULATORY PROTEIN DESR"/>
    <property type="match status" value="1"/>
</dbReference>
<feature type="modified residue" description="4-aspartylphosphate" evidence="2">
    <location>
        <position position="66"/>
    </location>
</feature>
<keyword evidence="2" id="KW-0597">Phosphoprotein</keyword>
<dbReference type="PROSITE" id="PS50110">
    <property type="entry name" value="RESPONSE_REGULATORY"/>
    <property type="match status" value="1"/>
</dbReference>
<dbReference type="Gene3D" id="3.40.50.2300">
    <property type="match status" value="1"/>
</dbReference>
<feature type="domain" description="HTH luxR-type" evidence="3">
    <location>
        <begin position="145"/>
        <end position="210"/>
    </location>
</feature>
<dbReference type="CDD" id="cd06170">
    <property type="entry name" value="LuxR_C_like"/>
    <property type="match status" value="1"/>
</dbReference>
<dbReference type="PRINTS" id="PR00038">
    <property type="entry name" value="HTHLUXR"/>
</dbReference>
<dbReference type="GO" id="GO:0006355">
    <property type="term" value="P:regulation of DNA-templated transcription"/>
    <property type="evidence" value="ECO:0007669"/>
    <property type="project" value="InterPro"/>
</dbReference>
<organism evidence="5 6">
    <name type="scientific">Nesterenkonia xinjiangensis</name>
    <dbReference type="NCBI Taxonomy" id="225327"/>
    <lineage>
        <taxon>Bacteria</taxon>
        <taxon>Bacillati</taxon>
        <taxon>Actinomycetota</taxon>
        <taxon>Actinomycetes</taxon>
        <taxon>Micrococcales</taxon>
        <taxon>Micrococcaceae</taxon>
        <taxon>Nesterenkonia</taxon>
    </lineage>
</organism>
<dbReference type="InterPro" id="IPR011006">
    <property type="entry name" value="CheY-like_superfamily"/>
</dbReference>
<accession>A0A7Z0GK96</accession>
<dbReference type="Pfam" id="PF00072">
    <property type="entry name" value="Response_reg"/>
    <property type="match status" value="1"/>
</dbReference>
<name>A0A7Z0GK96_9MICC</name>
<evidence type="ECO:0000256" key="2">
    <source>
        <dbReference type="PROSITE-ProRule" id="PRU00169"/>
    </source>
</evidence>